<accession>A3MTD5</accession>
<evidence type="ECO:0000313" key="2">
    <source>
        <dbReference type="Proteomes" id="UP000001431"/>
    </source>
</evidence>
<dbReference type="Proteomes" id="UP000001431">
    <property type="component" value="Chromosome"/>
</dbReference>
<dbReference type="AlphaFoldDB" id="A3MTD5"/>
<dbReference type="KEGG" id="pcl:Pcal_0471"/>
<sequence length="233" mass="25573">MILLTEGLVEEIVYSSMLEKLYGGRQVECEDAPTPLEALIDPLIRRAKCYTLEHGDLIVIVNSRGYENLRNTIRQLLTQPELPEALGQLDLRIAVAADRDKNPTESIRGVLSSMGLQATGGDTLTVELGNGAKLAIHVIEQGGEGDTATGEIEDELRKLVETLKPELQHAAKKVEEIYGPLTDKQKLLIYLALLERKPKIRELYELFREAVAAASRDAIEHLGLAKGLGKALG</sequence>
<organism evidence="1 2">
    <name type="scientific">Pyrobaculum calidifontis (strain DSM 21063 / JCM 11548 / VA1)</name>
    <dbReference type="NCBI Taxonomy" id="410359"/>
    <lineage>
        <taxon>Archaea</taxon>
        <taxon>Thermoproteota</taxon>
        <taxon>Thermoprotei</taxon>
        <taxon>Thermoproteales</taxon>
        <taxon>Thermoproteaceae</taxon>
        <taxon>Pyrobaculum</taxon>
    </lineage>
</organism>
<dbReference type="EMBL" id="CP000561">
    <property type="protein sequence ID" value="ABO07902.1"/>
    <property type="molecule type" value="Genomic_DNA"/>
</dbReference>
<dbReference type="Gene3D" id="3.40.50.10620">
    <property type="entry name" value="PH0156-like domains"/>
    <property type="match status" value="1"/>
</dbReference>
<dbReference type="eggNOG" id="arCOG05094">
    <property type="taxonomic scope" value="Archaea"/>
</dbReference>
<gene>
    <name evidence="1" type="ordered locus">Pcal_0471</name>
</gene>
<proteinExistence type="predicted"/>
<name>A3MTD5_PYRCJ</name>
<dbReference type="STRING" id="410359.Pcal_0471"/>
<dbReference type="SUPFAM" id="SSF160945">
    <property type="entry name" value="PH0156-like"/>
    <property type="match status" value="1"/>
</dbReference>
<dbReference type="HOGENOM" id="CLU_1178166_0_0_2"/>
<keyword evidence="2" id="KW-1185">Reference proteome</keyword>
<reference evidence="1" key="1">
    <citation type="submission" date="2007-02" db="EMBL/GenBank/DDBJ databases">
        <title>Complete sequence of Pyrobaculum calidifontis JCM 11548.</title>
        <authorList>
            <consortium name="US DOE Joint Genome Institute"/>
            <person name="Copeland A."/>
            <person name="Lucas S."/>
            <person name="Lapidus A."/>
            <person name="Barry K."/>
            <person name="Glavina del Rio T."/>
            <person name="Dalin E."/>
            <person name="Tice H."/>
            <person name="Pitluck S."/>
            <person name="Chain P."/>
            <person name="Malfatti S."/>
            <person name="Shin M."/>
            <person name="Vergez L."/>
            <person name="Schmutz J."/>
            <person name="Larimer F."/>
            <person name="Land M."/>
            <person name="Hauser L."/>
            <person name="Kyrpides N."/>
            <person name="Mikhailova N."/>
            <person name="Cozen A.E."/>
            <person name="Fitz-Gibbon S.T."/>
            <person name="House C.H."/>
            <person name="Saltikov C."/>
            <person name="Lowe T.M."/>
            <person name="Richardson P."/>
        </authorList>
    </citation>
    <scope>NUCLEOTIDE SEQUENCE [LARGE SCALE GENOMIC DNA]</scope>
    <source>
        <strain evidence="1">JCM 11548</strain>
    </source>
</reference>
<evidence type="ECO:0000313" key="1">
    <source>
        <dbReference type="EMBL" id="ABO07902.1"/>
    </source>
</evidence>
<protein>
    <submittedName>
        <fullName evidence="1">Uncharacterized protein</fullName>
    </submittedName>
</protein>